<sequence>MLRDDGVSTIDNVEQLTFLLAQGPRTPTPEVIAQETVEDLEMALREFAAITEAPGARKSDATKCAVHER</sequence>
<proteinExistence type="predicted"/>
<dbReference type="RefSeq" id="WP_120724473.1">
    <property type="nucleotide sequence ID" value="NZ_RBAK01000001.1"/>
</dbReference>
<evidence type="ECO:0000313" key="2">
    <source>
        <dbReference type="Proteomes" id="UP000281726"/>
    </source>
</evidence>
<keyword evidence="2" id="KW-1185">Reference proteome</keyword>
<protein>
    <submittedName>
        <fullName evidence="1">Uncharacterized protein</fullName>
    </submittedName>
</protein>
<dbReference type="Proteomes" id="UP000281726">
    <property type="component" value="Unassembled WGS sequence"/>
</dbReference>
<gene>
    <name evidence="1" type="ORF">D7223_02915</name>
</gene>
<accession>A0A3A9ZR94</accession>
<dbReference type="OrthoDB" id="9784823at2"/>
<dbReference type="AlphaFoldDB" id="A0A3A9ZR94"/>
<dbReference type="EMBL" id="RBAK01000001">
    <property type="protein sequence ID" value="RKN50729.1"/>
    <property type="molecule type" value="Genomic_DNA"/>
</dbReference>
<reference evidence="1 2" key="1">
    <citation type="journal article" date="2004" name="Syst. Appl. Microbiol.">
        <title>Cryptoendolithic actinomycetes from antarctic sandstone rock samples: Micromonospora endolithica sp. nov. and two isolates related to Micromonospora coerulea Jensen 1932.</title>
        <authorList>
            <person name="Hirsch P."/>
            <person name="Mevs U."/>
            <person name="Kroppenstedt R.M."/>
            <person name="Schumann P."/>
            <person name="Stackebrandt E."/>
        </authorList>
    </citation>
    <scope>NUCLEOTIDE SEQUENCE [LARGE SCALE GENOMIC DNA]</scope>
    <source>
        <strain evidence="1 2">JCM 12677</strain>
    </source>
</reference>
<organism evidence="1 2">
    <name type="scientific">Micromonospora endolithica</name>
    <dbReference type="NCBI Taxonomy" id="230091"/>
    <lineage>
        <taxon>Bacteria</taxon>
        <taxon>Bacillati</taxon>
        <taxon>Actinomycetota</taxon>
        <taxon>Actinomycetes</taxon>
        <taxon>Micromonosporales</taxon>
        <taxon>Micromonosporaceae</taxon>
        <taxon>Micromonospora</taxon>
    </lineage>
</organism>
<evidence type="ECO:0000313" key="1">
    <source>
        <dbReference type="EMBL" id="RKN50729.1"/>
    </source>
</evidence>
<comment type="caution">
    <text evidence="1">The sequence shown here is derived from an EMBL/GenBank/DDBJ whole genome shotgun (WGS) entry which is preliminary data.</text>
</comment>
<name>A0A3A9ZR94_9ACTN</name>